<comment type="similarity">
    <text evidence="7">Belongs to the binding-protein-dependent transport system permease family.</text>
</comment>
<dbReference type="SUPFAM" id="SSF161098">
    <property type="entry name" value="MetI-like"/>
    <property type="match status" value="1"/>
</dbReference>
<keyword evidence="2 7" id="KW-0813">Transport</keyword>
<feature type="transmembrane region" description="Helical" evidence="7">
    <location>
        <begin position="259"/>
        <end position="277"/>
    </location>
</feature>
<evidence type="ECO:0000256" key="7">
    <source>
        <dbReference type="RuleBase" id="RU363032"/>
    </source>
</evidence>
<feature type="transmembrane region" description="Helical" evidence="7">
    <location>
        <begin position="208"/>
        <end position="226"/>
    </location>
</feature>
<keyword evidence="5 7" id="KW-1133">Transmembrane helix</keyword>
<feature type="domain" description="ABC transmembrane type-1" evidence="8">
    <location>
        <begin position="85"/>
        <end position="277"/>
    </location>
</feature>
<organism evidence="9 10">
    <name type="scientific">Lachnospira hominis</name>
    <name type="common">ex Liu et al. 2021</name>
    <dbReference type="NCBI Taxonomy" id="2763051"/>
    <lineage>
        <taxon>Bacteria</taxon>
        <taxon>Bacillati</taxon>
        <taxon>Bacillota</taxon>
        <taxon>Clostridia</taxon>
        <taxon>Lachnospirales</taxon>
        <taxon>Lachnospiraceae</taxon>
        <taxon>Lachnospira</taxon>
    </lineage>
</organism>
<dbReference type="EMBL" id="JACOPD010000007">
    <property type="protein sequence ID" value="MBC5681446.1"/>
    <property type="molecule type" value="Genomic_DNA"/>
</dbReference>
<evidence type="ECO:0000256" key="6">
    <source>
        <dbReference type="ARBA" id="ARBA00023136"/>
    </source>
</evidence>
<comment type="caution">
    <text evidence="9">The sequence shown here is derived from an EMBL/GenBank/DDBJ whole genome shotgun (WGS) entry which is preliminary data.</text>
</comment>
<dbReference type="RefSeq" id="WP_186837202.1">
    <property type="nucleotide sequence ID" value="NZ_JACOPD010000007.1"/>
</dbReference>
<evidence type="ECO:0000256" key="5">
    <source>
        <dbReference type="ARBA" id="ARBA00022989"/>
    </source>
</evidence>
<feature type="transmembrane region" description="Helical" evidence="7">
    <location>
        <begin position="120"/>
        <end position="141"/>
    </location>
</feature>
<evidence type="ECO:0000313" key="9">
    <source>
        <dbReference type="EMBL" id="MBC5681446.1"/>
    </source>
</evidence>
<feature type="transmembrane region" description="Helical" evidence="7">
    <location>
        <begin position="89"/>
        <end position="108"/>
    </location>
</feature>
<protein>
    <submittedName>
        <fullName evidence="9">Carbohydrate ABC transporter permease</fullName>
    </submittedName>
</protein>
<dbReference type="Gene3D" id="1.10.3720.10">
    <property type="entry name" value="MetI-like"/>
    <property type="match status" value="1"/>
</dbReference>
<dbReference type="PANTHER" id="PTHR43744">
    <property type="entry name" value="ABC TRANSPORTER PERMEASE PROTEIN MG189-RELATED-RELATED"/>
    <property type="match status" value="1"/>
</dbReference>
<reference evidence="9 10" key="1">
    <citation type="submission" date="2020-08" db="EMBL/GenBank/DDBJ databases">
        <title>Genome public.</title>
        <authorList>
            <person name="Liu C."/>
            <person name="Sun Q."/>
        </authorList>
    </citation>
    <scope>NUCLEOTIDE SEQUENCE [LARGE SCALE GENOMIC DNA]</scope>
    <source>
        <strain evidence="9 10">NSJ-43</strain>
    </source>
</reference>
<dbReference type="InterPro" id="IPR000515">
    <property type="entry name" value="MetI-like"/>
</dbReference>
<keyword evidence="6 7" id="KW-0472">Membrane</keyword>
<accession>A0ABR7G1Y5</accession>
<keyword evidence="3" id="KW-1003">Cell membrane</keyword>
<dbReference type="PROSITE" id="PS50928">
    <property type="entry name" value="ABC_TM1"/>
    <property type="match status" value="1"/>
</dbReference>
<dbReference type="InterPro" id="IPR035906">
    <property type="entry name" value="MetI-like_sf"/>
</dbReference>
<name>A0ABR7G1Y5_9FIRM</name>
<gene>
    <name evidence="9" type="ORF">H8S01_10795</name>
</gene>
<feature type="transmembrane region" description="Helical" evidence="7">
    <location>
        <begin position="24"/>
        <end position="44"/>
    </location>
</feature>
<evidence type="ECO:0000256" key="3">
    <source>
        <dbReference type="ARBA" id="ARBA00022475"/>
    </source>
</evidence>
<dbReference type="PANTHER" id="PTHR43744:SF2">
    <property type="entry name" value="ARABINOOLIGOSACCHARIDES TRANSPORT SYSTEM PERMEASE PROTEIN ARAQ"/>
    <property type="match status" value="1"/>
</dbReference>
<evidence type="ECO:0000256" key="1">
    <source>
        <dbReference type="ARBA" id="ARBA00004651"/>
    </source>
</evidence>
<evidence type="ECO:0000256" key="2">
    <source>
        <dbReference type="ARBA" id="ARBA00022448"/>
    </source>
</evidence>
<sequence>MSTETNKKKADKSDKIALYIQRTLCYIVLILLSILCLFSFYVLLINTTRSHPDIQKGFSLIPGKSFLVNMKNLLTDKQLPVLSGMANSLLVASGTAILSVYFSALTAYAIHAYNFRFKKLAFTFIMIIMMVPTQVSALGFIKQMSDMHLMNSFIPLVVPSIASPVVFFFIKQYMDSVLPIELVEAARIDGAHEFRIFNQIVLPLMKPAIAVQAIFTFVASWNNYFIPSLLLNKDSKKTLPILIAQLRSADFLKFDMGKVYMMLGFAILPVIVVYLCLSKFIVRGVTLGGVKG</sequence>
<dbReference type="Pfam" id="PF00528">
    <property type="entry name" value="BPD_transp_1"/>
    <property type="match status" value="1"/>
</dbReference>
<dbReference type="Proteomes" id="UP000628463">
    <property type="component" value="Unassembled WGS sequence"/>
</dbReference>
<keyword evidence="4 7" id="KW-0812">Transmembrane</keyword>
<evidence type="ECO:0000313" key="10">
    <source>
        <dbReference type="Proteomes" id="UP000628463"/>
    </source>
</evidence>
<evidence type="ECO:0000256" key="4">
    <source>
        <dbReference type="ARBA" id="ARBA00022692"/>
    </source>
</evidence>
<dbReference type="CDD" id="cd06261">
    <property type="entry name" value="TM_PBP2"/>
    <property type="match status" value="1"/>
</dbReference>
<keyword evidence="10" id="KW-1185">Reference proteome</keyword>
<feature type="transmembrane region" description="Helical" evidence="7">
    <location>
        <begin position="153"/>
        <end position="170"/>
    </location>
</feature>
<comment type="subcellular location">
    <subcellularLocation>
        <location evidence="1 7">Cell membrane</location>
        <topology evidence="1 7">Multi-pass membrane protein</topology>
    </subcellularLocation>
</comment>
<proteinExistence type="inferred from homology"/>
<evidence type="ECO:0000259" key="8">
    <source>
        <dbReference type="PROSITE" id="PS50928"/>
    </source>
</evidence>